<name>A0A4E0RVB7_FASHE</name>
<dbReference type="PIRSF" id="PIRSF011312">
    <property type="entry name" value="Cell_cycle_HUS1"/>
    <property type="match status" value="1"/>
</dbReference>
<dbReference type="InterPro" id="IPR016580">
    <property type="entry name" value="HUS1"/>
</dbReference>
<evidence type="ECO:0000313" key="6">
    <source>
        <dbReference type="Proteomes" id="UP000230066"/>
    </source>
</evidence>
<dbReference type="Gene3D" id="3.70.10.10">
    <property type="match status" value="1"/>
</dbReference>
<comment type="similarity">
    <text evidence="2 4">Belongs to the HUS1 family.</text>
</comment>
<comment type="caution">
    <text evidence="5">The sequence shown here is derived from an EMBL/GenBank/DDBJ whole genome shotgun (WGS) entry which is preliminary data.</text>
</comment>
<evidence type="ECO:0000256" key="2">
    <source>
        <dbReference type="ARBA" id="ARBA00005563"/>
    </source>
</evidence>
<dbReference type="EMBL" id="JXXN02003499">
    <property type="protein sequence ID" value="THD21482.1"/>
    <property type="molecule type" value="Genomic_DNA"/>
</dbReference>
<keyword evidence="6" id="KW-1185">Reference proteome</keyword>
<dbReference type="PANTHER" id="PTHR12900">
    <property type="entry name" value="MITOTIC AND DNA DAMAGE CHECKPOINT PROTEIN HUS1"/>
    <property type="match status" value="1"/>
</dbReference>
<dbReference type="GO" id="GO:0005730">
    <property type="term" value="C:nucleolus"/>
    <property type="evidence" value="ECO:0007669"/>
    <property type="project" value="InterPro"/>
</dbReference>
<reference evidence="5" key="1">
    <citation type="submission" date="2019-03" db="EMBL/GenBank/DDBJ databases">
        <title>Improved annotation for the trematode Fasciola hepatica.</title>
        <authorList>
            <person name="Choi Y.-J."/>
            <person name="Martin J."/>
            <person name="Mitreva M."/>
        </authorList>
    </citation>
    <scope>NUCLEOTIDE SEQUENCE [LARGE SCALE GENOMIC DNA]</scope>
</reference>
<dbReference type="InterPro" id="IPR007150">
    <property type="entry name" value="HUS1/Mec3"/>
</dbReference>
<dbReference type="GO" id="GO:0000723">
    <property type="term" value="P:telomere maintenance"/>
    <property type="evidence" value="ECO:0007669"/>
    <property type="project" value="TreeGrafter"/>
</dbReference>
<dbReference type="GO" id="GO:0033314">
    <property type="term" value="P:mitotic DNA replication checkpoint signaling"/>
    <property type="evidence" value="ECO:0007669"/>
    <property type="project" value="TreeGrafter"/>
</dbReference>
<dbReference type="GO" id="GO:0031573">
    <property type="term" value="P:mitotic intra-S DNA damage checkpoint signaling"/>
    <property type="evidence" value="ECO:0007669"/>
    <property type="project" value="TreeGrafter"/>
</dbReference>
<dbReference type="GO" id="GO:0000724">
    <property type="term" value="P:double-strand break repair via homologous recombination"/>
    <property type="evidence" value="ECO:0007669"/>
    <property type="project" value="TreeGrafter"/>
</dbReference>
<sequence length="426" mass="47164">MFSSSPIQSVRLPWRFPPSRCIRCFNTSVFSIILMKFRIRTNDTGCIEHFSNVIHMIAGLTKNAIFRLTKENLQFVIKERVVYGGVSAWCEIDHVALFPERTCEGISAQQDEIFLEVVLDQLTHCLRSGSALSSGSSGTSFATSVSALAAASGSGVAGSTSMVGYTTFGQGHGSCPAVHGLKVKLVRRCTPCLAIELEQASITGRSRAVWHFIPVHVVPPRLWDEFLEPPDPDFDVSIFFPSIRTLRPFVDRMKKFAKFLLISANGVGELKLGIDVETLARVRLHFRGLRARSWLPSVAPSPENHVDDDDLDLGCHAPMRDAHADDEPRSAVWSETGLGRARSVRGRLSDADDALDLDQVDEGELDPPDRRFVSVSLDIRRVGQLLASPRTNASWFVCNIIHEKLAQFVLLFDSCKLKYNIPASTL</sequence>
<dbReference type="GO" id="GO:0030896">
    <property type="term" value="C:checkpoint clamp complex"/>
    <property type="evidence" value="ECO:0007669"/>
    <property type="project" value="InterPro"/>
</dbReference>
<organism evidence="5 6">
    <name type="scientific">Fasciola hepatica</name>
    <name type="common">Liver fluke</name>
    <dbReference type="NCBI Taxonomy" id="6192"/>
    <lineage>
        <taxon>Eukaryota</taxon>
        <taxon>Metazoa</taxon>
        <taxon>Spiralia</taxon>
        <taxon>Lophotrochozoa</taxon>
        <taxon>Platyhelminthes</taxon>
        <taxon>Trematoda</taxon>
        <taxon>Digenea</taxon>
        <taxon>Plagiorchiida</taxon>
        <taxon>Echinostomata</taxon>
        <taxon>Echinostomatoidea</taxon>
        <taxon>Fasciolidae</taxon>
        <taxon>Fasciola</taxon>
    </lineage>
</organism>
<keyword evidence="3" id="KW-0539">Nucleus</keyword>
<proteinExistence type="inferred from homology"/>
<dbReference type="GO" id="GO:0006289">
    <property type="term" value="P:nucleotide-excision repair"/>
    <property type="evidence" value="ECO:0007669"/>
    <property type="project" value="TreeGrafter"/>
</dbReference>
<accession>A0A4E0RVB7</accession>
<protein>
    <recommendedName>
        <fullName evidence="4">Checkpoint protein</fullName>
    </recommendedName>
</protein>
<dbReference type="PANTHER" id="PTHR12900:SF0">
    <property type="entry name" value="CHECKPOINT PROTEIN"/>
    <property type="match status" value="1"/>
</dbReference>
<dbReference type="Pfam" id="PF04005">
    <property type="entry name" value="Hus1"/>
    <property type="match status" value="1"/>
</dbReference>
<evidence type="ECO:0000256" key="1">
    <source>
        <dbReference type="ARBA" id="ARBA00004123"/>
    </source>
</evidence>
<evidence type="ECO:0000256" key="4">
    <source>
        <dbReference type="PIRNR" id="PIRNR011312"/>
    </source>
</evidence>
<dbReference type="GO" id="GO:0044778">
    <property type="term" value="P:meiotic DNA integrity checkpoint signaling"/>
    <property type="evidence" value="ECO:0007669"/>
    <property type="project" value="TreeGrafter"/>
</dbReference>
<dbReference type="AlphaFoldDB" id="A0A4E0RVB7"/>
<evidence type="ECO:0000313" key="5">
    <source>
        <dbReference type="EMBL" id="THD21482.1"/>
    </source>
</evidence>
<dbReference type="GO" id="GO:0035861">
    <property type="term" value="C:site of double-strand break"/>
    <property type="evidence" value="ECO:0007669"/>
    <property type="project" value="TreeGrafter"/>
</dbReference>
<evidence type="ECO:0000256" key="3">
    <source>
        <dbReference type="ARBA" id="ARBA00023242"/>
    </source>
</evidence>
<gene>
    <name evidence="5" type="ORF">D915_007791</name>
</gene>
<comment type="subcellular location">
    <subcellularLocation>
        <location evidence="1">Nucleus</location>
    </subcellularLocation>
</comment>
<dbReference type="Proteomes" id="UP000230066">
    <property type="component" value="Unassembled WGS sequence"/>
</dbReference>